<dbReference type="UniPathway" id="UPA00148">
    <property type="reaction ID" value="UER00233"/>
</dbReference>
<protein>
    <recommendedName>
        <fullName evidence="5 15">Corrinoid adenosyltransferase</fullName>
        <ecNumber evidence="4 15">2.5.1.17</ecNumber>
    </recommendedName>
    <alternativeName>
        <fullName evidence="10 15">Cob(II)alamin adenosyltransferase</fullName>
    </alternativeName>
    <alternativeName>
        <fullName evidence="12 15">Cob(II)yrinic acid a,c-diamide adenosyltransferase</fullName>
    </alternativeName>
    <alternativeName>
        <fullName evidence="11 15">Cobinamide/cobalamin adenosyltransferase</fullName>
    </alternativeName>
</protein>
<dbReference type="PANTHER" id="PTHR12213:SF0">
    <property type="entry name" value="CORRINOID ADENOSYLTRANSFERASE MMAB"/>
    <property type="match status" value="1"/>
</dbReference>
<evidence type="ECO:0000256" key="9">
    <source>
        <dbReference type="ARBA" id="ARBA00022840"/>
    </source>
</evidence>
<evidence type="ECO:0000256" key="10">
    <source>
        <dbReference type="ARBA" id="ARBA00031529"/>
    </source>
</evidence>
<dbReference type="Pfam" id="PF01923">
    <property type="entry name" value="Cob_adeno_trans"/>
    <property type="match status" value="1"/>
</dbReference>
<dbReference type="RefSeq" id="WP_003677105.1">
    <property type="nucleotide sequence ID" value="NZ_AZCN01000004.1"/>
</dbReference>
<comment type="catalytic activity">
    <reaction evidence="14 15">
        <text>2 cob(II)alamin + reduced [electron-transfer flavoprotein] + 2 ATP = 2 adenosylcob(III)alamin + 2 triphosphate + oxidized [electron-transfer flavoprotein] + 3 H(+)</text>
        <dbReference type="Rhea" id="RHEA:28671"/>
        <dbReference type="Rhea" id="RHEA-COMP:10685"/>
        <dbReference type="Rhea" id="RHEA-COMP:10686"/>
        <dbReference type="ChEBI" id="CHEBI:15378"/>
        <dbReference type="ChEBI" id="CHEBI:16304"/>
        <dbReference type="ChEBI" id="CHEBI:18036"/>
        <dbReference type="ChEBI" id="CHEBI:18408"/>
        <dbReference type="ChEBI" id="CHEBI:30616"/>
        <dbReference type="ChEBI" id="CHEBI:57692"/>
        <dbReference type="ChEBI" id="CHEBI:58307"/>
        <dbReference type="EC" id="2.5.1.17"/>
    </reaction>
</comment>
<dbReference type="GO" id="GO:0005524">
    <property type="term" value="F:ATP binding"/>
    <property type="evidence" value="ECO:0007669"/>
    <property type="project" value="UniProtKB-UniRule"/>
</dbReference>
<dbReference type="Gene3D" id="1.20.1200.10">
    <property type="entry name" value="Cobalamin adenosyltransferase-like"/>
    <property type="match status" value="1"/>
</dbReference>
<dbReference type="SUPFAM" id="SSF89028">
    <property type="entry name" value="Cobalamin adenosyltransferase-like"/>
    <property type="match status" value="1"/>
</dbReference>
<evidence type="ECO:0000313" key="17">
    <source>
        <dbReference type="EMBL" id="KRK19045.1"/>
    </source>
</evidence>
<dbReference type="InterPro" id="IPR029499">
    <property type="entry name" value="PduO-typ"/>
</dbReference>
<evidence type="ECO:0000256" key="5">
    <source>
        <dbReference type="ARBA" id="ARBA00020963"/>
    </source>
</evidence>
<evidence type="ECO:0000256" key="11">
    <source>
        <dbReference type="ARBA" id="ARBA00033334"/>
    </source>
</evidence>
<dbReference type="NCBIfam" id="TIGR00636">
    <property type="entry name" value="PduO_Nterm"/>
    <property type="match status" value="1"/>
</dbReference>
<dbReference type="GO" id="GO:0009236">
    <property type="term" value="P:cobalamin biosynthetic process"/>
    <property type="evidence" value="ECO:0007669"/>
    <property type="project" value="UniProtKB-UniRule"/>
</dbReference>
<comment type="similarity">
    <text evidence="2 15">Belongs to the Cob(I)alamin adenosyltransferase family.</text>
</comment>
<evidence type="ECO:0000256" key="15">
    <source>
        <dbReference type="RuleBase" id="RU366026"/>
    </source>
</evidence>
<keyword evidence="7 15" id="KW-0808">Transferase</keyword>
<dbReference type="EMBL" id="AZCN01000004">
    <property type="protein sequence ID" value="KRK19045.1"/>
    <property type="molecule type" value="Genomic_DNA"/>
</dbReference>
<dbReference type="AlphaFoldDB" id="A0A0R1FBJ0"/>
<evidence type="ECO:0000256" key="14">
    <source>
        <dbReference type="ARBA" id="ARBA00048692"/>
    </source>
</evidence>
<evidence type="ECO:0000256" key="3">
    <source>
        <dbReference type="ARBA" id="ARBA00011233"/>
    </source>
</evidence>
<organism evidence="17 18">
    <name type="scientific">Loigolactobacillus coryniformis subsp. coryniformis KCTC 3167 = DSM 20001</name>
    <dbReference type="NCBI Taxonomy" id="913848"/>
    <lineage>
        <taxon>Bacteria</taxon>
        <taxon>Bacillati</taxon>
        <taxon>Bacillota</taxon>
        <taxon>Bacilli</taxon>
        <taxon>Lactobacillales</taxon>
        <taxon>Lactobacillaceae</taxon>
        <taxon>Loigolactobacillus</taxon>
    </lineage>
</organism>
<evidence type="ECO:0000256" key="2">
    <source>
        <dbReference type="ARBA" id="ARBA00007487"/>
    </source>
</evidence>
<dbReference type="Proteomes" id="UP000051181">
    <property type="component" value="Unassembled WGS sequence"/>
</dbReference>
<dbReference type="eggNOG" id="COG2096">
    <property type="taxonomic scope" value="Bacteria"/>
</dbReference>
<evidence type="ECO:0000256" key="6">
    <source>
        <dbReference type="ARBA" id="ARBA00022573"/>
    </source>
</evidence>
<dbReference type="InterPro" id="IPR016030">
    <property type="entry name" value="CblAdoTrfase-like"/>
</dbReference>
<dbReference type="GeneID" id="65916473"/>
<gene>
    <name evidence="17" type="ORF">FD22_GL001489</name>
</gene>
<evidence type="ECO:0000256" key="13">
    <source>
        <dbReference type="ARBA" id="ARBA00048555"/>
    </source>
</evidence>
<evidence type="ECO:0000256" key="1">
    <source>
        <dbReference type="ARBA" id="ARBA00005121"/>
    </source>
</evidence>
<comment type="catalytic activity">
    <reaction evidence="13 15">
        <text>2 cob(II)yrinate a,c diamide + reduced [electron-transfer flavoprotein] + 2 ATP = 2 adenosylcob(III)yrinate a,c-diamide + 2 triphosphate + oxidized [electron-transfer flavoprotein] + 3 H(+)</text>
        <dbReference type="Rhea" id="RHEA:11528"/>
        <dbReference type="Rhea" id="RHEA-COMP:10685"/>
        <dbReference type="Rhea" id="RHEA-COMP:10686"/>
        <dbReference type="ChEBI" id="CHEBI:15378"/>
        <dbReference type="ChEBI" id="CHEBI:18036"/>
        <dbReference type="ChEBI" id="CHEBI:30616"/>
        <dbReference type="ChEBI" id="CHEBI:57692"/>
        <dbReference type="ChEBI" id="CHEBI:58307"/>
        <dbReference type="ChEBI" id="CHEBI:58503"/>
        <dbReference type="ChEBI" id="CHEBI:58537"/>
        <dbReference type="EC" id="2.5.1.17"/>
    </reaction>
</comment>
<accession>A0A0R1FBJ0</accession>
<reference evidence="17 18" key="1">
    <citation type="journal article" date="2015" name="Genome Announc.">
        <title>Expanding the biotechnology potential of lactobacilli through comparative genomics of 213 strains and associated genera.</title>
        <authorList>
            <person name="Sun Z."/>
            <person name="Harris H.M."/>
            <person name="McCann A."/>
            <person name="Guo C."/>
            <person name="Argimon S."/>
            <person name="Zhang W."/>
            <person name="Yang X."/>
            <person name="Jeffery I.B."/>
            <person name="Cooney J.C."/>
            <person name="Kagawa T.F."/>
            <person name="Liu W."/>
            <person name="Song Y."/>
            <person name="Salvetti E."/>
            <person name="Wrobel A."/>
            <person name="Rasinkangas P."/>
            <person name="Parkhill J."/>
            <person name="Rea M.C."/>
            <person name="O'Sullivan O."/>
            <person name="Ritari J."/>
            <person name="Douillard F.P."/>
            <person name="Paul Ross R."/>
            <person name="Yang R."/>
            <person name="Briner A.E."/>
            <person name="Felis G.E."/>
            <person name="de Vos W.M."/>
            <person name="Barrangou R."/>
            <person name="Klaenhammer T.R."/>
            <person name="Caufield P.W."/>
            <person name="Cui Y."/>
            <person name="Zhang H."/>
            <person name="O'Toole P.W."/>
        </authorList>
    </citation>
    <scope>NUCLEOTIDE SEQUENCE [LARGE SCALE GENOMIC DNA]</scope>
    <source>
        <strain evidence="17 18">DSM 20001</strain>
    </source>
</reference>
<dbReference type="GO" id="GO:0008817">
    <property type="term" value="F:corrinoid adenosyltransferase activity"/>
    <property type="evidence" value="ECO:0007669"/>
    <property type="project" value="UniProtKB-UniRule"/>
</dbReference>
<keyword evidence="9 15" id="KW-0067">ATP-binding</keyword>
<dbReference type="EC" id="2.5.1.17" evidence="4 15"/>
<dbReference type="InterPro" id="IPR036451">
    <property type="entry name" value="CblAdoTrfase-like_sf"/>
</dbReference>
<proteinExistence type="inferred from homology"/>
<keyword evidence="8 15" id="KW-0547">Nucleotide-binding</keyword>
<evidence type="ECO:0000259" key="16">
    <source>
        <dbReference type="Pfam" id="PF01923"/>
    </source>
</evidence>
<comment type="subunit">
    <text evidence="3">Homotrimer.</text>
</comment>
<comment type="pathway">
    <text evidence="1 15">Cofactor biosynthesis; adenosylcobalamin biosynthesis; adenosylcobalamin from cob(II)yrinate a,c-diamide: step 2/7.</text>
</comment>
<keyword evidence="6 15" id="KW-0169">Cobalamin biosynthesis</keyword>
<evidence type="ECO:0000313" key="18">
    <source>
        <dbReference type="Proteomes" id="UP000051181"/>
    </source>
</evidence>
<evidence type="ECO:0000256" key="4">
    <source>
        <dbReference type="ARBA" id="ARBA00012454"/>
    </source>
</evidence>
<evidence type="ECO:0000256" key="8">
    <source>
        <dbReference type="ARBA" id="ARBA00022741"/>
    </source>
</evidence>
<name>A0A0R1FBJ0_9LACO</name>
<sequence>MVRIYTKTGDKGQTRIIGKQVVDKDNVRVNAYGSVDELNSWVGYADSQLTEKTVELHAELQEIQQLLFDAGTDLATPADDPKHDFIFDAKSTKWLEGKIDHYTEVAPPVQKFILPGGSQVASALHVARTITRRAEREVVTLQGTAEINKDVLVFINRLSDYFFAVARYANVLEGTEDVLYRNSRPVFR</sequence>
<dbReference type="FunFam" id="1.20.1200.10:FF:000001">
    <property type="entry name" value="Cob(I)yrinic acid a,c-diamide adenosyltransferase"/>
    <property type="match status" value="1"/>
</dbReference>
<feature type="domain" description="Cobalamin adenosyltransferase-like" evidence="16">
    <location>
        <begin position="4"/>
        <end position="169"/>
    </location>
</feature>
<evidence type="ECO:0000256" key="12">
    <source>
        <dbReference type="ARBA" id="ARBA00033354"/>
    </source>
</evidence>
<dbReference type="PANTHER" id="PTHR12213">
    <property type="entry name" value="CORRINOID ADENOSYLTRANSFERASE"/>
    <property type="match status" value="1"/>
</dbReference>
<evidence type="ECO:0000256" key="7">
    <source>
        <dbReference type="ARBA" id="ARBA00022679"/>
    </source>
</evidence>
<dbReference type="PATRIC" id="fig|913848.6.peg.1528"/>
<comment type="caution">
    <text evidence="17">The sequence shown here is derived from an EMBL/GenBank/DDBJ whole genome shotgun (WGS) entry which is preliminary data.</text>
</comment>